<dbReference type="Gramene" id="OMERI03G19510.1">
    <property type="protein sequence ID" value="OMERI03G19510.1"/>
    <property type="gene ID" value="OMERI03G19510"/>
</dbReference>
<keyword evidence="2" id="KW-1185">Reference proteome</keyword>
<dbReference type="Proteomes" id="UP000008021">
    <property type="component" value="Chromosome 3"/>
</dbReference>
<evidence type="ECO:0000313" key="2">
    <source>
        <dbReference type="Proteomes" id="UP000008021"/>
    </source>
</evidence>
<name>A0A0E0D259_9ORYZ</name>
<dbReference type="STRING" id="40149.A0A0E0D259"/>
<dbReference type="HOGENOM" id="CLU_2324278_0_0_1"/>
<protein>
    <submittedName>
        <fullName evidence="1">Uncharacterized protein</fullName>
    </submittedName>
</protein>
<evidence type="ECO:0000313" key="1">
    <source>
        <dbReference type="EnsemblPlants" id="OMERI03G19510.1"/>
    </source>
</evidence>
<proteinExistence type="predicted"/>
<reference evidence="1" key="2">
    <citation type="submission" date="2018-05" db="EMBL/GenBank/DDBJ databases">
        <title>OmerRS3 (Oryza meridionalis Reference Sequence Version 3).</title>
        <authorList>
            <person name="Zhang J."/>
            <person name="Kudrna D."/>
            <person name="Lee S."/>
            <person name="Talag J."/>
            <person name="Welchert J."/>
            <person name="Wing R.A."/>
        </authorList>
    </citation>
    <scope>NUCLEOTIDE SEQUENCE [LARGE SCALE GENOMIC DNA]</scope>
    <source>
        <strain evidence="1">cv. OR44</strain>
    </source>
</reference>
<accession>A0A0E0D259</accession>
<reference evidence="1" key="1">
    <citation type="submission" date="2015-04" db="UniProtKB">
        <authorList>
            <consortium name="EnsemblPlants"/>
        </authorList>
    </citation>
    <scope>IDENTIFICATION</scope>
</reference>
<dbReference type="EnsemblPlants" id="OMERI03G19510.1">
    <property type="protein sequence ID" value="OMERI03G19510.1"/>
    <property type="gene ID" value="OMERI03G19510"/>
</dbReference>
<dbReference type="AlphaFoldDB" id="A0A0E0D259"/>
<organism evidence="1">
    <name type="scientific">Oryza meridionalis</name>
    <dbReference type="NCBI Taxonomy" id="40149"/>
    <lineage>
        <taxon>Eukaryota</taxon>
        <taxon>Viridiplantae</taxon>
        <taxon>Streptophyta</taxon>
        <taxon>Embryophyta</taxon>
        <taxon>Tracheophyta</taxon>
        <taxon>Spermatophyta</taxon>
        <taxon>Magnoliopsida</taxon>
        <taxon>Liliopsida</taxon>
        <taxon>Poales</taxon>
        <taxon>Poaceae</taxon>
        <taxon>BOP clade</taxon>
        <taxon>Oryzoideae</taxon>
        <taxon>Oryzeae</taxon>
        <taxon>Oryzinae</taxon>
        <taxon>Oryza</taxon>
    </lineage>
</organism>
<sequence length="99" mass="9941">MEEAGAVAEGNSTIYCASATNSSAGGYCAVAPFVSFSQVSGGGEALSAGCRSGDARSSAGPPRCLGQLRRVYNGPDQLVELVVGDGHVAAYDAEARAIR</sequence>